<evidence type="ECO:0000259" key="10">
    <source>
        <dbReference type="PROSITE" id="PS51015"/>
    </source>
</evidence>
<reference evidence="11 12" key="1">
    <citation type="submission" date="2021-05" db="EMBL/GenBank/DDBJ databases">
        <title>Genome Assembly of Synthetic Allotetraploid Brassica napus Reveals Homoeologous Exchanges between Subgenomes.</title>
        <authorList>
            <person name="Davis J.T."/>
        </authorList>
    </citation>
    <scope>NUCLEOTIDE SEQUENCE [LARGE SCALE GENOMIC DNA]</scope>
    <source>
        <strain evidence="12">cv. Da-Ae</strain>
        <tissue evidence="11">Seedling</tissue>
    </source>
</reference>
<evidence type="ECO:0000259" key="8">
    <source>
        <dbReference type="PROSITE" id="PS50280"/>
    </source>
</evidence>
<evidence type="ECO:0000256" key="1">
    <source>
        <dbReference type="ARBA" id="ARBA00004584"/>
    </source>
</evidence>
<feature type="compositionally biased region" description="Polar residues" evidence="7">
    <location>
        <begin position="730"/>
        <end position="741"/>
    </location>
</feature>
<dbReference type="PROSITE" id="PS50280">
    <property type="entry name" value="SET"/>
    <property type="match status" value="2"/>
</dbReference>
<dbReference type="InterPro" id="IPR001214">
    <property type="entry name" value="SET_dom"/>
</dbReference>
<sequence length="1352" mass="149717">MEGNYIDKTRVLDIKPLRTLRPIFPSGNQAPPFVCAPPFGPFPAGFSPFYPFGSSQVNEQTPDLSQAQHQPQLPPQGQHQPQNLSERSLATPSRPLRSSNGDIEPVESTLKRKTPKKRQLSTVNFESGISVAERDNGNRELVTSVLMRFDALRRRLAQLEDAEDAVNGIIKRPDLKAGSTCMSRGVRTNTKKRPGLVPGVEIGDIFFFRFEMCLVGLHSPSMAGIDYLVIKGGDAEEEEPIATSIVSSAYTENDRVNPDVLVYTGQGGHADKDKEASDQKLERGNLALEKSLHRNNAVRVIRGLNLKEATHRVKIYVYDGIYEIKEAWIEKGKSGHDTFKYKLVRAPNQPPGFATWTEIQSWKTGKSPRRGLILPDLTSGVESVAVSLVNEVDSENGPSYFTYSTTVKYSMSFQLTQPSSGCGCGNKCKPGNLECPCIRKNGGEFPYTGNDILVSRRPMVYECSPSCPCLTCKSKVTQMGVKLRLEVFKTVDRGWGLRSWDPIRAGAFICVYAGEARDKSKVQQTMANDDFTFDTTRVYTPFKWNYEAGLADEDASEEVSEEPQLPLPLIISAKNIGNVARFMNHSCSPNVFWQPVSYENNGQLYLHVAFFAISHIPPKTELTYDYGVSRPTGAQNGNPVYAFCYLLNLYIHYLITGSGSDCFWFTGKLTMEGNFGSYTDKTRVLDIKPLRTLRPVFPSGNQAPPFVCAPPFGPFPPGFSPFYPFSSSQHTPDLNQAQNPPQHHHHHHSEPSLVTPLRTFRSPPDTTTSNGDVEPSTVKRKITKKRTPLVCPENFSSGISVVDRENGNRKLVTSVIMRFDALRRRFSQLEDAKEAVSGSIKRGDLKAGSTCMSRGVRTNTKKRPGVVPGVEIGDVFFFRFEMCLVGLHSPSMAGIDYLLVKGGGETGEEPIATSIVSSGYYDNDEGNPDVLVYTGQGGGNADKEKQTSDQKLERGNLALEKSLLRNSPVRVIRGLKEASQSAKIYVYDGLYEIKESWVEKGKLGHNTFKYKLVRAPGQPPAFASWIAIQKWKAGLPSREGLILPDLTSGVESIGVSLVNDVDAENGPPYFTYSTTVNYSESFKLSQPSSGCHCSNACKPGNLDCHCIRKNGGDFPYCGNGVLVSRKSMVYECSPSCPCSACKNKVTQMGVKVKLEVFKTVNRGWGLRSWDPIRAGSFICIYAGEAKDKSKVQQTMADDDYTFDTTRVYTPFKWNYELGLADEDASEEMSEEPELPLPLVISAKNAGNVARFMNHSCSPNVFWQPVSYEHNGQLYLQVAFFAMSHIPPMTELTYDYGVTRPSGAQNGNTLYEKLPLVNNWRQMIMNGTGIRPLSISQIVEDVLSCLSPVGYVM</sequence>
<gene>
    <name evidence="11" type="ORF">HID58_039728</name>
</gene>
<comment type="subcellular location">
    <subcellularLocation>
        <location evidence="1">Chromosome</location>
        <location evidence="1">Centromere</location>
    </subcellularLocation>
    <subcellularLocation>
        <location evidence="6">Nucleus</location>
    </subcellularLocation>
</comment>
<keyword evidence="4 6" id="KW-0539">Nucleus</keyword>
<dbReference type="InterPro" id="IPR051357">
    <property type="entry name" value="H3K9_HMTase_SUVAR3-9"/>
</dbReference>
<dbReference type="EMBL" id="JAGKQM010000010">
    <property type="protein sequence ID" value="KAH0907901.1"/>
    <property type="molecule type" value="Genomic_DNA"/>
</dbReference>
<accession>A0ABQ8BSW5</accession>
<dbReference type="SUPFAM" id="SSF82199">
    <property type="entry name" value="SET domain"/>
    <property type="match status" value="2"/>
</dbReference>
<dbReference type="Pfam" id="PF05033">
    <property type="entry name" value="Pre-SET"/>
    <property type="match status" value="2"/>
</dbReference>
<dbReference type="InterPro" id="IPR036987">
    <property type="entry name" value="SRA-YDG_sf"/>
</dbReference>
<feature type="compositionally biased region" description="Polar residues" evidence="7">
    <location>
        <begin position="56"/>
        <end position="65"/>
    </location>
</feature>
<dbReference type="PANTHER" id="PTHR45660:SF73">
    <property type="entry name" value="HISTONE-LYSINE N-METHYLTRANSFERASE, H3 LYSINE-9 SPECIFIC SUVH1"/>
    <property type="match status" value="1"/>
</dbReference>
<dbReference type="SMART" id="SM00317">
    <property type="entry name" value="SET"/>
    <property type="match status" value="2"/>
</dbReference>
<dbReference type="InterPro" id="IPR003105">
    <property type="entry name" value="SRA_YDG"/>
</dbReference>
<evidence type="ECO:0000313" key="11">
    <source>
        <dbReference type="EMBL" id="KAH0907901.1"/>
    </source>
</evidence>
<evidence type="ECO:0008006" key="13">
    <source>
        <dbReference type="Google" id="ProtNLM"/>
    </source>
</evidence>
<dbReference type="InterPro" id="IPR025794">
    <property type="entry name" value="H3-K9-MeTrfase_plant"/>
</dbReference>
<dbReference type="PROSITE" id="PS51575">
    <property type="entry name" value="SAM_MT43_SUVAR39_2"/>
    <property type="match status" value="2"/>
</dbReference>
<dbReference type="InterPro" id="IPR046341">
    <property type="entry name" value="SET_dom_sf"/>
</dbReference>
<feature type="domain" description="Pre-SET" evidence="9">
    <location>
        <begin position="420"/>
        <end position="480"/>
    </location>
</feature>
<name>A0ABQ8BSW5_BRANA</name>
<dbReference type="Gene3D" id="2.170.270.10">
    <property type="entry name" value="SET domain"/>
    <property type="match status" value="2"/>
</dbReference>
<feature type="domain" description="YDG" evidence="10">
    <location>
        <begin position="195"/>
        <end position="345"/>
    </location>
</feature>
<evidence type="ECO:0000256" key="6">
    <source>
        <dbReference type="PROSITE-ProRule" id="PRU00358"/>
    </source>
</evidence>
<feature type="compositionally biased region" description="Polar residues" evidence="7">
    <location>
        <begin position="83"/>
        <end position="101"/>
    </location>
</feature>
<feature type="domain" description="YDG" evidence="10">
    <location>
        <begin position="865"/>
        <end position="1014"/>
    </location>
</feature>
<keyword evidence="3" id="KW-0156">Chromatin regulator</keyword>
<evidence type="ECO:0000256" key="7">
    <source>
        <dbReference type="SAM" id="MobiDB-lite"/>
    </source>
</evidence>
<proteinExistence type="predicted"/>
<organism evidence="11 12">
    <name type="scientific">Brassica napus</name>
    <name type="common">Rape</name>
    <dbReference type="NCBI Taxonomy" id="3708"/>
    <lineage>
        <taxon>Eukaryota</taxon>
        <taxon>Viridiplantae</taxon>
        <taxon>Streptophyta</taxon>
        <taxon>Embryophyta</taxon>
        <taxon>Tracheophyta</taxon>
        <taxon>Spermatophyta</taxon>
        <taxon>Magnoliopsida</taxon>
        <taxon>eudicotyledons</taxon>
        <taxon>Gunneridae</taxon>
        <taxon>Pentapetalae</taxon>
        <taxon>rosids</taxon>
        <taxon>malvids</taxon>
        <taxon>Brassicales</taxon>
        <taxon>Brassicaceae</taxon>
        <taxon>Brassiceae</taxon>
        <taxon>Brassica</taxon>
    </lineage>
</organism>
<feature type="compositionally biased region" description="Low complexity" evidence="7">
    <location>
        <begin position="66"/>
        <end position="82"/>
    </location>
</feature>
<dbReference type="SUPFAM" id="SSF88697">
    <property type="entry name" value="PUA domain-like"/>
    <property type="match status" value="2"/>
</dbReference>
<keyword evidence="5" id="KW-0137">Centromere</keyword>
<keyword evidence="12" id="KW-1185">Reference proteome</keyword>
<dbReference type="SMART" id="SM00466">
    <property type="entry name" value="SRA"/>
    <property type="match status" value="2"/>
</dbReference>
<evidence type="ECO:0000256" key="4">
    <source>
        <dbReference type="ARBA" id="ARBA00023242"/>
    </source>
</evidence>
<evidence type="ECO:0000256" key="5">
    <source>
        <dbReference type="ARBA" id="ARBA00023328"/>
    </source>
</evidence>
<feature type="domain" description="Pre-SET" evidence="9">
    <location>
        <begin position="1089"/>
        <end position="1149"/>
    </location>
</feature>
<feature type="region of interest" description="Disordered" evidence="7">
    <location>
        <begin position="730"/>
        <end position="785"/>
    </location>
</feature>
<dbReference type="Pfam" id="PF02182">
    <property type="entry name" value="SAD_SRA"/>
    <property type="match status" value="2"/>
</dbReference>
<dbReference type="InterPro" id="IPR015947">
    <property type="entry name" value="PUA-like_sf"/>
</dbReference>
<dbReference type="Pfam" id="PF00856">
    <property type="entry name" value="SET"/>
    <property type="match status" value="2"/>
</dbReference>
<evidence type="ECO:0000256" key="3">
    <source>
        <dbReference type="ARBA" id="ARBA00022853"/>
    </source>
</evidence>
<dbReference type="InterPro" id="IPR007728">
    <property type="entry name" value="Pre-SET_dom"/>
</dbReference>
<evidence type="ECO:0000256" key="2">
    <source>
        <dbReference type="ARBA" id="ARBA00022454"/>
    </source>
</evidence>
<dbReference type="PANTHER" id="PTHR45660">
    <property type="entry name" value="HISTONE-LYSINE N-METHYLTRANSFERASE SETMAR"/>
    <property type="match status" value="1"/>
</dbReference>
<dbReference type="SMART" id="SM00468">
    <property type="entry name" value="PreSET"/>
    <property type="match status" value="2"/>
</dbReference>
<keyword evidence="2" id="KW-0158">Chromosome</keyword>
<dbReference type="Proteomes" id="UP000824890">
    <property type="component" value="Unassembled WGS sequence"/>
</dbReference>
<evidence type="ECO:0000313" key="12">
    <source>
        <dbReference type="Proteomes" id="UP000824890"/>
    </source>
</evidence>
<evidence type="ECO:0000259" key="9">
    <source>
        <dbReference type="PROSITE" id="PS50867"/>
    </source>
</evidence>
<comment type="caution">
    <text evidence="11">The sequence shown here is derived from an EMBL/GenBank/DDBJ whole genome shotgun (WGS) entry which is preliminary data.</text>
</comment>
<feature type="domain" description="SET" evidence="8">
    <location>
        <begin position="1152"/>
        <end position="1296"/>
    </location>
</feature>
<dbReference type="Gene3D" id="2.30.280.10">
    <property type="entry name" value="SRA-YDG"/>
    <property type="match status" value="2"/>
</dbReference>
<feature type="domain" description="SET" evidence="8">
    <location>
        <begin position="483"/>
        <end position="627"/>
    </location>
</feature>
<protein>
    <recommendedName>
        <fullName evidence="13">Histone-lysine N-methyltransferase, H3 lysine-9 specific SUVH1</fullName>
    </recommendedName>
</protein>
<dbReference type="PROSITE" id="PS51015">
    <property type="entry name" value="YDG"/>
    <property type="match status" value="2"/>
</dbReference>
<dbReference type="CDD" id="cd10545">
    <property type="entry name" value="SET_AtSUVH-like"/>
    <property type="match status" value="1"/>
</dbReference>
<dbReference type="PROSITE" id="PS50867">
    <property type="entry name" value="PRE_SET"/>
    <property type="match status" value="2"/>
</dbReference>
<feature type="region of interest" description="Disordered" evidence="7">
    <location>
        <begin position="51"/>
        <end position="121"/>
    </location>
</feature>